<evidence type="ECO:0000313" key="1">
    <source>
        <dbReference type="EMBL" id="ETX01130.1"/>
    </source>
</evidence>
<dbReference type="HOGENOM" id="CLU_093165_0_0_7"/>
<dbReference type="InterPro" id="IPR025132">
    <property type="entry name" value="DUF4058"/>
</dbReference>
<accession>W4LTD1</accession>
<organism evidence="1 2">
    <name type="scientific">Candidatus Entotheonella gemina</name>
    <dbReference type="NCBI Taxonomy" id="1429439"/>
    <lineage>
        <taxon>Bacteria</taxon>
        <taxon>Pseudomonadati</taxon>
        <taxon>Nitrospinota/Tectimicrobiota group</taxon>
        <taxon>Candidatus Tectimicrobiota</taxon>
        <taxon>Candidatus Entotheonellia</taxon>
        <taxon>Candidatus Entotheonellales</taxon>
        <taxon>Candidatus Entotheonellaceae</taxon>
        <taxon>Candidatus Entotheonella</taxon>
    </lineage>
</organism>
<evidence type="ECO:0008006" key="3">
    <source>
        <dbReference type="Google" id="ProtNLM"/>
    </source>
</evidence>
<gene>
    <name evidence="1" type="ORF">ETSY2_37800</name>
</gene>
<dbReference type="AlphaFoldDB" id="W4LTD1"/>
<dbReference type="Proteomes" id="UP000019140">
    <property type="component" value="Unassembled WGS sequence"/>
</dbReference>
<comment type="caution">
    <text evidence="1">The sequence shown here is derived from an EMBL/GenBank/DDBJ whole genome shotgun (WGS) entry which is preliminary data.</text>
</comment>
<reference evidence="1 2" key="1">
    <citation type="journal article" date="2014" name="Nature">
        <title>An environmental bacterial taxon with a large and distinct metabolic repertoire.</title>
        <authorList>
            <person name="Wilson M.C."/>
            <person name="Mori T."/>
            <person name="Ruckert C."/>
            <person name="Uria A.R."/>
            <person name="Helf M.J."/>
            <person name="Takada K."/>
            <person name="Gernert C."/>
            <person name="Steffens U.A."/>
            <person name="Heycke N."/>
            <person name="Schmitt S."/>
            <person name="Rinke C."/>
            <person name="Helfrich E.J."/>
            <person name="Brachmann A.O."/>
            <person name="Gurgui C."/>
            <person name="Wakimoto T."/>
            <person name="Kracht M."/>
            <person name="Crusemann M."/>
            <person name="Hentschel U."/>
            <person name="Abe I."/>
            <person name="Matsunaga S."/>
            <person name="Kalinowski J."/>
            <person name="Takeyama H."/>
            <person name="Piel J."/>
        </authorList>
    </citation>
    <scope>NUCLEOTIDE SEQUENCE [LARGE SCALE GENOMIC DNA]</scope>
    <source>
        <strain evidence="2">TSY2</strain>
    </source>
</reference>
<dbReference type="EMBL" id="AZHX01001655">
    <property type="protein sequence ID" value="ETX01130.1"/>
    <property type="molecule type" value="Genomic_DNA"/>
</dbReference>
<feature type="non-terminal residue" evidence="1">
    <location>
        <position position="252"/>
    </location>
</feature>
<sequence>MPTPFPGMDPYLERPGIWQQVHADLIVDIRRFLTPRVRPRYYVAIEQHTYLTILPPLDSRVGVPDVLVVSSPDDAAPAASSTVSMSSSSVYPIVAELPQPEEVHHRYLEIRDTETHVVITTLEILSPANKVGHEGRQKYEDKRLKLLSSLTNLVEIDLLRTGEPLPMYISQHNDYRMIVSRHHQRPRADVYLFSVRQPIPDIPIPLQPGETEPILHLNRLLHDLYDQGSYDLMIDYHQPPVPPLNEQDKTWA</sequence>
<name>W4LTD1_9BACT</name>
<proteinExistence type="predicted"/>
<dbReference type="Pfam" id="PF13267">
    <property type="entry name" value="DUF4058"/>
    <property type="match status" value="1"/>
</dbReference>
<keyword evidence="2" id="KW-1185">Reference proteome</keyword>
<protein>
    <recommendedName>
        <fullName evidence="3">DUF4058 domain-containing protein</fullName>
    </recommendedName>
</protein>
<evidence type="ECO:0000313" key="2">
    <source>
        <dbReference type="Proteomes" id="UP000019140"/>
    </source>
</evidence>